<reference evidence="2" key="1">
    <citation type="submission" date="2023-11" db="EMBL/GenBank/DDBJ databases">
        <title>Genome assemblies of two species of porcelain crab, Petrolisthes cinctipes and Petrolisthes manimaculis (Anomura: Porcellanidae).</title>
        <authorList>
            <person name="Angst P."/>
        </authorList>
    </citation>
    <scope>NUCLEOTIDE SEQUENCE</scope>
    <source>
        <strain evidence="2">PB745_02</strain>
        <tissue evidence="2">Gill</tissue>
    </source>
</reference>
<dbReference type="Proteomes" id="UP001292094">
    <property type="component" value="Unassembled WGS sequence"/>
</dbReference>
<organism evidence="2 3">
    <name type="scientific">Petrolisthes manimaculis</name>
    <dbReference type="NCBI Taxonomy" id="1843537"/>
    <lineage>
        <taxon>Eukaryota</taxon>
        <taxon>Metazoa</taxon>
        <taxon>Ecdysozoa</taxon>
        <taxon>Arthropoda</taxon>
        <taxon>Crustacea</taxon>
        <taxon>Multicrustacea</taxon>
        <taxon>Malacostraca</taxon>
        <taxon>Eumalacostraca</taxon>
        <taxon>Eucarida</taxon>
        <taxon>Decapoda</taxon>
        <taxon>Pleocyemata</taxon>
        <taxon>Anomura</taxon>
        <taxon>Galatheoidea</taxon>
        <taxon>Porcellanidae</taxon>
        <taxon>Petrolisthes</taxon>
    </lineage>
</organism>
<sequence length="46" mass="5663">MEGRGEKLERREEKGKVEETMGEGKNWKKREKWMRENRITREGKKI</sequence>
<protein>
    <submittedName>
        <fullName evidence="2">Uncharacterized protein</fullName>
    </submittedName>
</protein>
<feature type="compositionally biased region" description="Basic and acidic residues" evidence="1">
    <location>
        <begin position="1"/>
        <end position="19"/>
    </location>
</feature>
<feature type="region of interest" description="Disordered" evidence="1">
    <location>
        <begin position="1"/>
        <end position="29"/>
    </location>
</feature>
<feature type="non-terminal residue" evidence="2">
    <location>
        <position position="46"/>
    </location>
</feature>
<name>A0AAE1NQF8_9EUCA</name>
<accession>A0AAE1NQF8</accession>
<dbReference type="AlphaFoldDB" id="A0AAE1NQF8"/>
<dbReference type="EMBL" id="JAWZYT010004501">
    <property type="protein sequence ID" value="KAK4293636.1"/>
    <property type="molecule type" value="Genomic_DNA"/>
</dbReference>
<evidence type="ECO:0000256" key="1">
    <source>
        <dbReference type="SAM" id="MobiDB-lite"/>
    </source>
</evidence>
<keyword evidence="3" id="KW-1185">Reference proteome</keyword>
<evidence type="ECO:0000313" key="3">
    <source>
        <dbReference type="Proteomes" id="UP001292094"/>
    </source>
</evidence>
<evidence type="ECO:0000313" key="2">
    <source>
        <dbReference type="EMBL" id="KAK4293636.1"/>
    </source>
</evidence>
<comment type="caution">
    <text evidence="2">The sequence shown here is derived from an EMBL/GenBank/DDBJ whole genome shotgun (WGS) entry which is preliminary data.</text>
</comment>
<proteinExistence type="predicted"/>
<gene>
    <name evidence="2" type="ORF">Pmani_033676</name>
</gene>